<dbReference type="Pfam" id="PF25873">
    <property type="entry name" value="WHD_MalT"/>
    <property type="match status" value="1"/>
</dbReference>
<keyword evidence="2" id="KW-0804">Transcription</keyword>
<evidence type="ECO:0000313" key="5">
    <source>
        <dbReference type="EMBL" id="BCO10634.1"/>
    </source>
</evidence>
<dbReference type="GO" id="GO:0003677">
    <property type="term" value="F:DNA binding"/>
    <property type="evidence" value="ECO:0007669"/>
    <property type="project" value="InterPro"/>
</dbReference>
<dbReference type="InterPro" id="IPR019734">
    <property type="entry name" value="TPR_rpt"/>
</dbReference>
<dbReference type="SMART" id="SM00028">
    <property type="entry name" value="TPR"/>
    <property type="match status" value="4"/>
</dbReference>
<feature type="domain" description="MalT-like winged helix" evidence="4">
    <location>
        <begin position="15"/>
        <end position="91"/>
    </location>
</feature>
<evidence type="ECO:0000259" key="3">
    <source>
        <dbReference type="Pfam" id="PF03704"/>
    </source>
</evidence>
<dbReference type="SUPFAM" id="SSF48452">
    <property type="entry name" value="TPR-like"/>
    <property type="match status" value="2"/>
</dbReference>
<evidence type="ECO:0000313" key="6">
    <source>
        <dbReference type="Proteomes" id="UP001063350"/>
    </source>
</evidence>
<proteinExistence type="predicted"/>
<evidence type="ECO:0000259" key="4">
    <source>
        <dbReference type="Pfam" id="PF25873"/>
    </source>
</evidence>
<gene>
    <name evidence="5" type="ORF">GF1_30100</name>
</gene>
<feature type="domain" description="Bacterial transcriptional activator" evidence="3">
    <location>
        <begin position="682"/>
        <end position="810"/>
    </location>
</feature>
<dbReference type="InterPro" id="IPR005158">
    <property type="entry name" value="BTAD"/>
</dbReference>
<dbReference type="Pfam" id="PF03704">
    <property type="entry name" value="BTAD"/>
    <property type="match status" value="1"/>
</dbReference>
<keyword evidence="1" id="KW-0805">Transcription regulation</keyword>
<accession>A0A915U3E2</accession>
<dbReference type="InterPro" id="IPR036388">
    <property type="entry name" value="WH-like_DNA-bd_sf"/>
</dbReference>
<protein>
    <recommendedName>
        <fullName evidence="7">Bacterial transcriptional activator domain-containing protein</fullName>
    </recommendedName>
</protein>
<name>A0A915U3E2_9BACT</name>
<dbReference type="InterPro" id="IPR051677">
    <property type="entry name" value="AfsR-DnrI-RedD_regulator"/>
</dbReference>
<organism evidence="5 6">
    <name type="scientific">Desulfolithobacter dissulfuricans</name>
    <dbReference type="NCBI Taxonomy" id="2795293"/>
    <lineage>
        <taxon>Bacteria</taxon>
        <taxon>Pseudomonadati</taxon>
        <taxon>Thermodesulfobacteriota</taxon>
        <taxon>Desulfobulbia</taxon>
        <taxon>Desulfobulbales</taxon>
        <taxon>Desulfobulbaceae</taxon>
        <taxon>Desulfolithobacter</taxon>
    </lineage>
</organism>
<evidence type="ECO:0008006" key="7">
    <source>
        <dbReference type="Google" id="ProtNLM"/>
    </source>
</evidence>
<dbReference type="AlphaFoldDB" id="A0A915U3E2"/>
<dbReference type="InterPro" id="IPR059106">
    <property type="entry name" value="WHD_MalT"/>
</dbReference>
<keyword evidence="6" id="KW-1185">Reference proteome</keyword>
<dbReference type="SUPFAM" id="SSF46894">
    <property type="entry name" value="C-terminal effector domain of the bipartite response regulators"/>
    <property type="match status" value="1"/>
</dbReference>
<dbReference type="PANTHER" id="PTHR35807">
    <property type="entry name" value="TRANSCRIPTIONAL REGULATOR REDD-RELATED"/>
    <property type="match status" value="1"/>
</dbReference>
<dbReference type="KEGG" id="ddu:GF1_30100"/>
<dbReference type="PANTHER" id="PTHR35807:SF1">
    <property type="entry name" value="TRANSCRIPTIONAL REGULATOR REDD"/>
    <property type="match status" value="1"/>
</dbReference>
<dbReference type="Proteomes" id="UP001063350">
    <property type="component" value="Chromosome"/>
</dbReference>
<evidence type="ECO:0000256" key="1">
    <source>
        <dbReference type="ARBA" id="ARBA00023015"/>
    </source>
</evidence>
<sequence>MNDAARLEMFNYFAGELLDLLPADQQHILLYLALFDEVPLPLVQGLFPDIDIERFFVTLVEKNFFVSYTDPDNRIVLFHHLFRLFLWQKSRAILSREEQKRAYLAAGAYYLQRTDWKTALRYFRLAKDYRAMEEILRRFGLTLLATKQLLTLKKNIDDIPEDFIQKHAWLVFFLGTLAMDTQPAKSYPLLARAHALFCKQEDILGEIISITQLVAFHISVDGFFKKGYPLLERAEQLYRDHGDSLPEVVRIRLQQALGGGYCFFHCDLEKARYFAELSLARARRHGFEEISASSIIILFYVHAFGGDWQAFSREIENSLSLMQSSGVSPSSRQHLLETQITFLALKGDFQNYLRLKRVLFAKAEKDLVSQGQIKAFLYSWSATFAIAEGRLGDGREILNTAFEEGYAAGSPHLQSQYKYLLAFIAACEGKRDEALAAAKKSLKHRERAGGYRFLGLHHLYTGAAFVQLGLLAEAENSLEEALRIFTEVSDAHLLAAAFLHRAFLWLQRGDEKKMRADLLEGLGRMRRGGFDYFFSWAPQVMVPLLGKAVHLDIEKNYAEHLARRRFNSGVLDSGEFFPLLRVQVLGRVELSNSGANTGHKVVLTPAQRRVICYLASVPGQQVSLEEFQLVFWPDIPPNKARSRCDTLISRLRTVINELMRPSPAKRYLMVDKGMLKLANAQIDVVEFKHFVETGFACMKKENKWQAANAFHRAFQLWQGPLPMETDVDEVTSWFSAEILDLYIRGVESWGTILREQELYEEAIALVRQALPHAPTNDALVRLLYHLYVQGNDAFRAATVLREYKQALLREEYLPAEIDEIMAYFWRKR</sequence>
<evidence type="ECO:0000256" key="2">
    <source>
        <dbReference type="ARBA" id="ARBA00023163"/>
    </source>
</evidence>
<dbReference type="Gene3D" id="1.10.10.10">
    <property type="entry name" value="Winged helix-like DNA-binding domain superfamily/Winged helix DNA-binding domain"/>
    <property type="match status" value="1"/>
</dbReference>
<dbReference type="InterPro" id="IPR011990">
    <property type="entry name" value="TPR-like_helical_dom_sf"/>
</dbReference>
<dbReference type="GO" id="GO:0006355">
    <property type="term" value="P:regulation of DNA-templated transcription"/>
    <property type="evidence" value="ECO:0007669"/>
    <property type="project" value="InterPro"/>
</dbReference>
<dbReference type="Gene3D" id="1.25.40.10">
    <property type="entry name" value="Tetratricopeptide repeat domain"/>
    <property type="match status" value="2"/>
</dbReference>
<dbReference type="InterPro" id="IPR016032">
    <property type="entry name" value="Sig_transdc_resp-reg_C-effctor"/>
</dbReference>
<reference evidence="5" key="1">
    <citation type="submission" date="2020-12" db="EMBL/GenBank/DDBJ databases">
        <title>Desulfobium dissulfuricans gen. nov., sp. nov., a novel mesophilic, sulfate-reducing bacterium isolated from a deep-sea hydrothermal vent.</title>
        <authorList>
            <person name="Hashimoto Y."/>
            <person name="Tame A."/>
            <person name="Sawayama S."/>
            <person name="Miyazaki J."/>
            <person name="Takai K."/>
            <person name="Nakagawa S."/>
        </authorList>
    </citation>
    <scope>NUCLEOTIDE SEQUENCE</scope>
    <source>
        <strain evidence="5">GF1</strain>
    </source>
</reference>
<dbReference type="EMBL" id="AP024233">
    <property type="protein sequence ID" value="BCO10634.1"/>
    <property type="molecule type" value="Genomic_DNA"/>
</dbReference>